<dbReference type="PROSITE" id="PS51257">
    <property type="entry name" value="PROKAR_LIPOPROTEIN"/>
    <property type="match status" value="1"/>
</dbReference>
<name>A0AAW1PEZ8_9CHLO</name>
<dbReference type="PANTHER" id="PTHR42841">
    <property type="entry name" value="AMINE OXIDASE"/>
    <property type="match status" value="1"/>
</dbReference>
<dbReference type="EMBL" id="JALJOQ010000031">
    <property type="protein sequence ID" value="KAK9807377.1"/>
    <property type="molecule type" value="Genomic_DNA"/>
</dbReference>
<evidence type="ECO:0000259" key="1">
    <source>
        <dbReference type="Pfam" id="PF01593"/>
    </source>
</evidence>
<sequence>MDALLDKQVKAFRASLPEHKEVVIVGAGLAGLSCGLHLHRAGVPFVLLEASDGVGGRVRTDKVDGYLLDRGFQIFLTSYEEAKAVLDYDALDLEPFYAGALVRWQGGFHRVADPLRHPLDGVLSLTNPIGSPPDKVKIGVFRTAQLLSSPERLLAAEETTTMQRLQAEGFSPAIIQRFFQPFLGGIFFDADLNVTSRLFAYVMRCLATGANCLPAQGIGAVSEQLASRLPQTSIHTGQAVQEVRPAADGRPASVTLKGGQSIAADAVVVATEGPTAAKLLSSSAQASPSKPEPGVGTACLYYRARQPPSQEPILYLNGDGKGLINNAQFLSNVAPSYAPAGQSLLSVSTLGTHDELSDQDLSNKIKGELKEWFGAEAEGYQLMRIYRIPFAQPNQAPPTNFEREVVLGNGLFVCGDHRASATFNGALTSGRRAAEAVQASLSAGTMRSMAMA</sequence>
<dbReference type="Gene3D" id="3.90.660.20">
    <property type="entry name" value="Protoporphyrinogen oxidase, mitochondrial, domain 2"/>
    <property type="match status" value="1"/>
</dbReference>
<proteinExistence type="predicted"/>
<dbReference type="GO" id="GO:0016491">
    <property type="term" value="F:oxidoreductase activity"/>
    <property type="evidence" value="ECO:0007669"/>
    <property type="project" value="InterPro"/>
</dbReference>
<dbReference type="InterPro" id="IPR002937">
    <property type="entry name" value="Amino_oxidase"/>
</dbReference>
<organism evidence="2 3">
    <name type="scientific">Symbiochloris irregularis</name>
    <dbReference type="NCBI Taxonomy" id="706552"/>
    <lineage>
        <taxon>Eukaryota</taxon>
        <taxon>Viridiplantae</taxon>
        <taxon>Chlorophyta</taxon>
        <taxon>core chlorophytes</taxon>
        <taxon>Trebouxiophyceae</taxon>
        <taxon>Trebouxiales</taxon>
        <taxon>Trebouxiaceae</taxon>
        <taxon>Symbiochloris</taxon>
    </lineage>
</organism>
<dbReference type="Gene3D" id="1.10.3110.10">
    <property type="entry name" value="protoporphyrinogen ix oxidase, domain 3"/>
    <property type="match status" value="1"/>
</dbReference>
<dbReference type="Gene3D" id="3.50.50.60">
    <property type="entry name" value="FAD/NAD(P)-binding domain"/>
    <property type="match status" value="1"/>
</dbReference>
<gene>
    <name evidence="2" type="ORF">WJX73_009272</name>
</gene>
<dbReference type="AlphaFoldDB" id="A0AAW1PEZ8"/>
<keyword evidence="3" id="KW-1185">Reference proteome</keyword>
<dbReference type="Pfam" id="PF01593">
    <property type="entry name" value="Amino_oxidase"/>
    <property type="match status" value="1"/>
</dbReference>
<comment type="caution">
    <text evidence="2">The sequence shown here is derived from an EMBL/GenBank/DDBJ whole genome shotgun (WGS) entry which is preliminary data.</text>
</comment>
<protein>
    <recommendedName>
        <fullName evidence="1">Amine oxidase domain-containing protein</fullName>
    </recommendedName>
</protein>
<evidence type="ECO:0000313" key="2">
    <source>
        <dbReference type="EMBL" id="KAK9807377.1"/>
    </source>
</evidence>
<reference evidence="2 3" key="1">
    <citation type="journal article" date="2024" name="Nat. Commun.">
        <title>Phylogenomics reveals the evolutionary origins of lichenization in chlorophyte algae.</title>
        <authorList>
            <person name="Puginier C."/>
            <person name="Libourel C."/>
            <person name="Otte J."/>
            <person name="Skaloud P."/>
            <person name="Haon M."/>
            <person name="Grisel S."/>
            <person name="Petersen M."/>
            <person name="Berrin J.G."/>
            <person name="Delaux P.M."/>
            <person name="Dal Grande F."/>
            <person name="Keller J."/>
        </authorList>
    </citation>
    <scope>NUCLEOTIDE SEQUENCE [LARGE SCALE GENOMIC DNA]</scope>
    <source>
        <strain evidence="2 3">SAG 2036</strain>
    </source>
</reference>
<dbReference type="SUPFAM" id="SSF51905">
    <property type="entry name" value="FAD/NAD(P)-binding domain"/>
    <property type="match status" value="1"/>
</dbReference>
<feature type="domain" description="Amine oxidase" evidence="1">
    <location>
        <begin position="29"/>
        <end position="437"/>
    </location>
</feature>
<accession>A0AAW1PEZ8</accession>
<dbReference type="Proteomes" id="UP001465755">
    <property type="component" value="Unassembled WGS sequence"/>
</dbReference>
<dbReference type="InterPro" id="IPR036188">
    <property type="entry name" value="FAD/NAD-bd_sf"/>
</dbReference>
<evidence type="ECO:0000313" key="3">
    <source>
        <dbReference type="Proteomes" id="UP001465755"/>
    </source>
</evidence>